<evidence type="ECO:0008006" key="4">
    <source>
        <dbReference type="Google" id="ProtNLM"/>
    </source>
</evidence>
<feature type="compositionally biased region" description="Basic and acidic residues" evidence="1">
    <location>
        <begin position="581"/>
        <end position="594"/>
    </location>
</feature>
<evidence type="ECO:0000256" key="1">
    <source>
        <dbReference type="SAM" id="MobiDB-lite"/>
    </source>
</evidence>
<sequence length="649" mass="73995">MSFRNHADSSTKRGALLFCVIEKQSENYKFNLPALLGYAMTVCALQVNRETKHVMSVSKVFDDLDPILDTKGGLKNSDSAIEELIRLMDAVENEDFDIQLCYLLVLAETKTAQILTAFLNKGGWPTLARWLNGYIESKHFVGIRQLVKTYRALPVTTQILKKPIETGKMPGKMIRSLRKHDDEVIKALSTEVFESWNTIISNDEKARKEKKALKANKEKKEAKEKGQVKLVDNMIGNMFDAAHDEKKKAKVDEKKRKEAKKRRREEEEKKNSLLNNIMNLMPGQGDEAATSKVAALAPKARTSPEPVLEKRPRKPGAKTVRWTDQASARPLEMVREIEIDPLERANVNSAEFKRQLELDSFREGSHLQSDTQMRVLHDSNIGDTKPKRQWRSPRKIITVIPVQAQKNIDNFSVNSDEKTKADERTKVTLQRLYPSNAIPDSPTEPDIRAPVSSGDKVKIIPQRTDESDSQPLLELEEPKPVVDLSNVNLNFDLNTIRAAVSSATTQQSHSSRISPPNNSRYSTSPPIEHNRFGGSRGPHDPTPPRRHSPGHNRFEPYPDRRHSPGRGQYVDHRQNFNGGHRHYDDRHRGNDNFRRGPSPPYNQRQPHGGHRGYRESPPRDNGRGDWGHTQNGHQRSRSPPRPYIRDYRR</sequence>
<feature type="compositionally biased region" description="Basic and acidic residues" evidence="1">
    <location>
        <begin position="552"/>
        <end position="562"/>
    </location>
</feature>
<dbReference type="InParanoid" id="E4XHA2"/>
<feature type="compositionally biased region" description="Polar residues" evidence="1">
    <location>
        <begin position="502"/>
        <end position="525"/>
    </location>
</feature>
<dbReference type="EMBL" id="FN653051">
    <property type="protein sequence ID" value="CBY10050.1"/>
    <property type="molecule type" value="Genomic_DNA"/>
</dbReference>
<dbReference type="FunCoup" id="E4XHA2">
    <property type="interactions" value="250"/>
</dbReference>
<evidence type="ECO:0000313" key="3">
    <source>
        <dbReference type="Proteomes" id="UP000001307"/>
    </source>
</evidence>
<dbReference type="OrthoDB" id="2138378at2759"/>
<feature type="compositionally biased region" description="Basic and acidic residues" evidence="1">
    <location>
        <begin position="612"/>
        <end position="626"/>
    </location>
</feature>
<feature type="region of interest" description="Disordered" evidence="1">
    <location>
        <begin position="297"/>
        <end position="321"/>
    </location>
</feature>
<dbReference type="Gene3D" id="1.20.930.10">
    <property type="entry name" value="Conserved domain common to transcription factors TFIIS, elongin A, CRSP70"/>
    <property type="match status" value="1"/>
</dbReference>
<protein>
    <recommendedName>
        <fullName evidence="4">TFIIS N-terminal domain-containing protein</fullName>
    </recommendedName>
</protein>
<feature type="compositionally biased region" description="Basic and acidic residues" evidence="1">
    <location>
        <begin position="241"/>
        <end position="256"/>
    </location>
</feature>
<organism evidence="2">
    <name type="scientific">Oikopleura dioica</name>
    <name type="common">Tunicate</name>
    <dbReference type="NCBI Taxonomy" id="34765"/>
    <lineage>
        <taxon>Eukaryota</taxon>
        <taxon>Metazoa</taxon>
        <taxon>Chordata</taxon>
        <taxon>Tunicata</taxon>
        <taxon>Appendicularia</taxon>
        <taxon>Copelata</taxon>
        <taxon>Oikopleuridae</taxon>
        <taxon>Oikopleura</taxon>
    </lineage>
</organism>
<reference evidence="2" key="1">
    <citation type="journal article" date="2010" name="Science">
        <title>Plasticity of animal genome architecture unmasked by rapid evolution of a pelagic tunicate.</title>
        <authorList>
            <person name="Denoeud F."/>
            <person name="Henriet S."/>
            <person name="Mungpakdee S."/>
            <person name="Aury J.M."/>
            <person name="Da Silva C."/>
            <person name="Brinkmann H."/>
            <person name="Mikhaleva J."/>
            <person name="Olsen L.C."/>
            <person name="Jubin C."/>
            <person name="Canestro C."/>
            <person name="Bouquet J.M."/>
            <person name="Danks G."/>
            <person name="Poulain J."/>
            <person name="Campsteijn C."/>
            <person name="Adamski M."/>
            <person name="Cross I."/>
            <person name="Yadetie F."/>
            <person name="Muffato M."/>
            <person name="Louis A."/>
            <person name="Butcher S."/>
            <person name="Tsagkogeorga G."/>
            <person name="Konrad A."/>
            <person name="Singh S."/>
            <person name="Jensen M.F."/>
            <person name="Cong E.H."/>
            <person name="Eikeseth-Otteraa H."/>
            <person name="Noel B."/>
            <person name="Anthouard V."/>
            <person name="Porcel B.M."/>
            <person name="Kachouri-Lafond R."/>
            <person name="Nishino A."/>
            <person name="Ugolini M."/>
            <person name="Chourrout P."/>
            <person name="Nishida H."/>
            <person name="Aasland R."/>
            <person name="Huzurbazar S."/>
            <person name="Westhof E."/>
            <person name="Delsuc F."/>
            <person name="Lehrach H."/>
            <person name="Reinhardt R."/>
            <person name="Weissenbach J."/>
            <person name="Roy S.W."/>
            <person name="Artiguenave F."/>
            <person name="Postlethwait J.H."/>
            <person name="Manak J.R."/>
            <person name="Thompson E.M."/>
            <person name="Jaillon O."/>
            <person name="Du Pasquier L."/>
            <person name="Boudinot P."/>
            <person name="Liberles D.A."/>
            <person name="Volff J.N."/>
            <person name="Philippe H."/>
            <person name="Lenhard B."/>
            <person name="Roest Crollius H."/>
            <person name="Wincker P."/>
            <person name="Chourrout D."/>
        </authorList>
    </citation>
    <scope>NUCLEOTIDE SEQUENCE [LARGE SCALE GENOMIC DNA]</scope>
</reference>
<feature type="region of interest" description="Disordered" evidence="1">
    <location>
        <begin position="502"/>
        <end position="649"/>
    </location>
</feature>
<dbReference type="AlphaFoldDB" id="E4XHA2"/>
<gene>
    <name evidence="2" type="ORF">GSOID_T00010875001</name>
</gene>
<proteinExistence type="predicted"/>
<feature type="compositionally biased region" description="Basic and acidic residues" evidence="1">
    <location>
        <begin position="455"/>
        <end position="466"/>
    </location>
</feature>
<keyword evidence="3" id="KW-1185">Reference proteome</keyword>
<name>E4XHA2_OIKDI</name>
<evidence type="ECO:0000313" key="2">
    <source>
        <dbReference type="EMBL" id="CBY10050.1"/>
    </source>
</evidence>
<feature type="region of interest" description="Disordered" evidence="1">
    <location>
        <begin position="435"/>
        <end position="477"/>
    </location>
</feature>
<feature type="region of interest" description="Disordered" evidence="1">
    <location>
        <begin position="241"/>
        <end position="271"/>
    </location>
</feature>
<dbReference type="SUPFAM" id="SSF47676">
    <property type="entry name" value="Conserved domain common to transcription factors TFIIS, elongin A, CRSP70"/>
    <property type="match status" value="1"/>
</dbReference>
<accession>E4XHA2</accession>
<dbReference type="Proteomes" id="UP000001307">
    <property type="component" value="Unassembled WGS sequence"/>
</dbReference>
<dbReference type="InterPro" id="IPR035441">
    <property type="entry name" value="TFIIS/LEDGF_dom_sf"/>
</dbReference>